<gene>
    <name evidence="5" type="ORF">ADUPG1_013417</name>
</gene>
<organism evidence="5 6">
    <name type="scientific">Aduncisulcus paluster</name>
    <dbReference type="NCBI Taxonomy" id="2918883"/>
    <lineage>
        <taxon>Eukaryota</taxon>
        <taxon>Metamonada</taxon>
        <taxon>Carpediemonas-like organisms</taxon>
        <taxon>Aduncisulcus</taxon>
    </lineage>
</organism>
<name>A0ABQ5K2V5_9EUKA</name>
<evidence type="ECO:0000256" key="3">
    <source>
        <dbReference type="SAM" id="MobiDB-lite"/>
    </source>
</evidence>
<feature type="compositionally biased region" description="Basic and acidic residues" evidence="3">
    <location>
        <begin position="125"/>
        <end position="141"/>
    </location>
</feature>
<dbReference type="Gene3D" id="1.20.120.180">
    <property type="entry name" value="Proteasome activator pa28, C-terminal domain"/>
    <property type="match status" value="1"/>
</dbReference>
<dbReference type="GO" id="GO:0000502">
    <property type="term" value="C:proteasome complex"/>
    <property type="evidence" value="ECO:0007669"/>
    <property type="project" value="UniProtKB-KW"/>
</dbReference>
<proteinExistence type="inferred from homology"/>
<comment type="similarity">
    <text evidence="1">Belongs to the PA28 family.</text>
</comment>
<evidence type="ECO:0000259" key="4">
    <source>
        <dbReference type="Pfam" id="PF02252"/>
    </source>
</evidence>
<dbReference type="InterPro" id="IPR003186">
    <property type="entry name" value="PA28_C"/>
</dbReference>
<feature type="region of interest" description="Disordered" evidence="3">
    <location>
        <begin position="112"/>
        <end position="141"/>
    </location>
</feature>
<dbReference type="InterPro" id="IPR009077">
    <property type="entry name" value="Proteasome_activ_PA28"/>
</dbReference>
<reference evidence="5" key="1">
    <citation type="submission" date="2022-03" db="EMBL/GenBank/DDBJ databases">
        <title>Draft genome sequence of Aduncisulcus paluster, a free-living microaerophilic Fornicata.</title>
        <authorList>
            <person name="Yuyama I."/>
            <person name="Kume K."/>
            <person name="Tamura T."/>
            <person name="Inagaki Y."/>
            <person name="Hashimoto T."/>
        </authorList>
    </citation>
    <scope>NUCLEOTIDE SEQUENCE</scope>
    <source>
        <strain evidence="5">NY0171</strain>
    </source>
</reference>
<dbReference type="InterPro" id="IPR036252">
    <property type="entry name" value="Proteasome_activ_sf"/>
</dbReference>
<keyword evidence="6" id="KW-1185">Reference proteome</keyword>
<dbReference type="InterPro" id="IPR036997">
    <property type="entry name" value="PA28_C_sf"/>
</dbReference>
<keyword evidence="2 5" id="KW-0647">Proteasome</keyword>
<evidence type="ECO:0000256" key="2">
    <source>
        <dbReference type="ARBA" id="ARBA00022942"/>
    </source>
</evidence>
<accession>A0ABQ5K2V5</accession>
<dbReference type="EMBL" id="BQXS01012666">
    <property type="protein sequence ID" value="GKT26609.1"/>
    <property type="molecule type" value="Genomic_DNA"/>
</dbReference>
<feature type="domain" description="Proteasome activator PA28 C-terminal" evidence="4">
    <location>
        <begin position="155"/>
        <end position="295"/>
    </location>
</feature>
<evidence type="ECO:0000313" key="5">
    <source>
        <dbReference type="EMBL" id="GKT26609.1"/>
    </source>
</evidence>
<dbReference type="PANTHER" id="PTHR10660:SF2">
    <property type="entry name" value="LD45860P"/>
    <property type="match status" value="1"/>
</dbReference>
<dbReference type="Pfam" id="PF02252">
    <property type="entry name" value="PA28_C"/>
    <property type="match status" value="1"/>
</dbReference>
<comment type="caution">
    <text evidence="5">The sequence shown here is derived from an EMBL/GenBank/DDBJ whole genome shotgun (WGS) entry which is preliminary data.</text>
</comment>
<dbReference type="Proteomes" id="UP001057375">
    <property type="component" value="Unassembled WGS sequence"/>
</dbReference>
<dbReference type="PANTHER" id="PTHR10660">
    <property type="entry name" value="PROTEASOME REGULATOR PA28"/>
    <property type="match status" value="1"/>
</dbReference>
<dbReference type="SUPFAM" id="SSF47216">
    <property type="entry name" value="Proteasome activator"/>
    <property type="match status" value="1"/>
</dbReference>
<evidence type="ECO:0000313" key="6">
    <source>
        <dbReference type="Proteomes" id="UP001057375"/>
    </source>
</evidence>
<protein>
    <submittedName>
        <fullName evidence="5">Proteasome activator PA28 like protein</fullName>
    </submittedName>
</protein>
<evidence type="ECO:0000256" key="1">
    <source>
        <dbReference type="ARBA" id="ARBA00005883"/>
    </source>
</evidence>
<sequence length="301" mass="34123">MPSSSSKGEGSDKKAVIEKKASQFGLSDKIIFPHADKKYYKKQIKKMREEMFAKGEKSIAIDFPSIILRLHDLLKTEDILEKEFPKKFSLAALKQLLGSKILEETHLISPKPDDVVGKRRTSSSELKDDSHSSSKEEEDRNFPMTLPERIAHITSLNEKTIAFMEVLKKEVRALLVALDSAKMMIQLRVPKIEGGNNLGVDIQEECLSDILRVIEATSGVFDDFFSYHATRATLVNQIIRNPGIVDYYFALVQHEEKQLITFRTIVFETINNMLVLSDLIKKNEEAIKKPKGTSSSISNMY</sequence>